<sequence>MDKTEARRLAVDRIAELRQMSYAELRDRFLDQPQCDEVRAVSGTVYQVETEGFWDDQEAVHLRILVYVDDGGWAAFSPVGDSFIVAPDGSFVGE</sequence>
<proteinExistence type="predicted"/>
<evidence type="ECO:0000313" key="1">
    <source>
        <dbReference type="EMBL" id="SDR70337.1"/>
    </source>
</evidence>
<dbReference type="Proteomes" id="UP000198983">
    <property type="component" value="Chromosome I"/>
</dbReference>
<name>A0A1H1L7D6_9ACTN</name>
<dbReference type="RefSeq" id="WP_092649611.1">
    <property type="nucleotide sequence ID" value="NZ_LT629732.1"/>
</dbReference>
<organism evidence="1 2">
    <name type="scientific">Actinopolymorpha singaporensis</name>
    <dbReference type="NCBI Taxonomy" id="117157"/>
    <lineage>
        <taxon>Bacteria</taxon>
        <taxon>Bacillati</taxon>
        <taxon>Actinomycetota</taxon>
        <taxon>Actinomycetes</taxon>
        <taxon>Propionibacteriales</taxon>
        <taxon>Actinopolymorphaceae</taxon>
        <taxon>Actinopolymorpha</taxon>
    </lineage>
</organism>
<keyword evidence="2" id="KW-1185">Reference proteome</keyword>
<reference evidence="1 2" key="1">
    <citation type="submission" date="2016-10" db="EMBL/GenBank/DDBJ databases">
        <authorList>
            <person name="de Groot N.N."/>
        </authorList>
    </citation>
    <scope>NUCLEOTIDE SEQUENCE [LARGE SCALE GENOMIC DNA]</scope>
    <source>
        <strain evidence="1 2">DSM 22024</strain>
    </source>
</reference>
<gene>
    <name evidence="1" type="ORF">SAMN04489717_0158</name>
</gene>
<protein>
    <submittedName>
        <fullName evidence="1">Uncharacterized protein</fullName>
    </submittedName>
</protein>
<dbReference type="OrthoDB" id="3830327at2"/>
<dbReference type="EMBL" id="LT629732">
    <property type="protein sequence ID" value="SDR70337.1"/>
    <property type="molecule type" value="Genomic_DNA"/>
</dbReference>
<evidence type="ECO:0000313" key="2">
    <source>
        <dbReference type="Proteomes" id="UP000198983"/>
    </source>
</evidence>
<dbReference type="AlphaFoldDB" id="A0A1H1L7D6"/>
<accession>A0A1H1L7D6</accession>